<feature type="transmembrane region" description="Helical" evidence="1">
    <location>
        <begin position="302"/>
        <end position="322"/>
    </location>
</feature>
<dbReference type="EMBL" id="LSRL02000116">
    <property type="protein sequence ID" value="TDG44142.1"/>
    <property type="molecule type" value="Genomic_DNA"/>
</dbReference>
<dbReference type="OrthoDB" id="7883847at2759"/>
<dbReference type="Proteomes" id="UP000295192">
    <property type="component" value="Unassembled WGS sequence"/>
</dbReference>
<keyword evidence="1" id="KW-1133">Transmembrane helix</keyword>
<organism evidence="2 3">
    <name type="scientific">Drosophila navojoa</name>
    <name type="common">Fruit fly</name>
    <dbReference type="NCBI Taxonomy" id="7232"/>
    <lineage>
        <taxon>Eukaryota</taxon>
        <taxon>Metazoa</taxon>
        <taxon>Ecdysozoa</taxon>
        <taxon>Arthropoda</taxon>
        <taxon>Hexapoda</taxon>
        <taxon>Insecta</taxon>
        <taxon>Pterygota</taxon>
        <taxon>Neoptera</taxon>
        <taxon>Endopterygota</taxon>
        <taxon>Diptera</taxon>
        <taxon>Brachycera</taxon>
        <taxon>Muscomorpha</taxon>
        <taxon>Ephydroidea</taxon>
        <taxon>Drosophilidae</taxon>
        <taxon>Drosophila</taxon>
    </lineage>
</organism>
<dbReference type="OMA" id="WHTIGRI"/>
<dbReference type="AlphaFoldDB" id="A0A484B769"/>
<evidence type="ECO:0000313" key="3">
    <source>
        <dbReference type="Proteomes" id="UP000295192"/>
    </source>
</evidence>
<accession>A0A484B769</accession>
<evidence type="ECO:0000256" key="1">
    <source>
        <dbReference type="SAM" id="Phobius"/>
    </source>
</evidence>
<keyword evidence="1" id="KW-0472">Membrane</keyword>
<proteinExistence type="predicted"/>
<feature type="transmembrane region" description="Helical" evidence="1">
    <location>
        <begin position="265"/>
        <end position="282"/>
    </location>
</feature>
<feature type="transmembrane region" description="Helical" evidence="1">
    <location>
        <begin position="209"/>
        <end position="232"/>
    </location>
</feature>
<protein>
    <submittedName>
        <fullName evidence="2">Uncharacterized protein</fullName>
    </submittedName>
</protein>
<comment type="caution">
    <text evidence="2">The sequence shown here is derived from an EMBL/GenBank/DDBJ whole genome shotgun (WGS) entry which is preliminary data.</text>
</comment>
<gene>
    <name evidence="2" type="ORF">AWZ03_009419</name>
</gene>
<name>A0A484B769_DRONA</name>
<feature type="transmembrane region" description="Helical" evidence="1">
    <location>
        <begin position="177"/>
        <end position="197"/>
    </location>
</feature>
<reference evidence="2 3" key="1">
    <citation type="journal article" date="2019" name="J. Hered.">
        <title>An Improved Genome Assembly for Drosophila navojoa, the Basal Species in the mojavensis Cluster.</title>
        <authorList>
            <person name="Vanderlinde T."/>
            <person name="Dupim E.G."/>
            <person name="Nazario-Yepiz N.O."/>
            <person name="Carvalho A.B."/>
        </authorList>
    </citation>
    <scope>NUCLEOTIDE SEQUENCE [LARGE SCALE GENOMIC DNA]</scope>
    <source>
        <strain evidence="2">Navoj_Jal97</strain>
        <tissue evidence="2">Whole organism</tissue>
    </source>
</reference>
<keyword evidence="3" id="KW-1185">Reference proteome</keyword>
<feature type="transmembrane region" description="Helical" evidence="1">
    <location>
        <begin position="122"/>
        <end position="140"/>
    </location>
</feature>
<keyword evidence="1" id="KW-0812">Transmembrane</keyword>
<sequence length="477" mass="56094">MQPNFCAEVYLWRHYRSPCLRPASHFSGNKFAFCSSEGSARAQCGQQLAAMRTHATVKGFCLCHILCVWRVIGRLGIYLGFYNLTLTKEARFVRGELFYVQMMTLMYMISSLGYLWLSQGWVYDGLLFLVFVPLYVYFVVLRQHLVSLLNACSQTHGTLHRVLGTWMCVPLWRECGLTLMLSAEVLGLFVWQFHVYYNYQACFIAGTSLIYYMHLLFLGNYLIWLASIYRALNTFLQQHMRSSRLGILRTVLREQVSLWYLHWRIMRYLTLHLLSFVGLIAYRFGKLLPDWRSADTLSMDRILASHLLLLLLTFLTLMLCSYDVQLQHWKFNDNYLRMEDRLEYFRLRSWCLLRNQTLPMPFGLPIQRICIKPQHKRDIISMLFFSDLPVTQLRRCAPLAMAIVGVGTQHLQLTLPILLRTFVRVGCQFLFCLCLYSCQHTEMQINLYDSYTKGNFDINVTNTISQIYRSYQLDEIE</sequence>
<evidence type="ECO:0000313" key="2">
    <source>
        <dbReference type="EMBL" id="TDG44142.1"/>
    </source>
</evidence>
<feature type="transmembrane region" description="Helical" evidence="1">
    <location>
        <begin position="97"/>
        <end position="116"/>
    </location>
</feature>